<dbReference type="Gene3D" id="1.20.1250.20">
    <property type="entry name" value="MFS general substrate transporter like domains"/>
    <property type="match status" value="1"/>
</dbReference>
<dbReference type="GO" id="GO:0022857">
    <property type="term" value="F:transmembrane transporter activity"/>
    <property type="evidence" value="ECO:0007669"/>
    <property type="project" value="InterPro"/>
</dbReference>
<dbReference type="Pfam" id="PF05977">
    <property type="entry name" value="MFS_3"/>
    <property type="match status" value="1"/>
</dbReference>
<organism evidence="9 10">
    <name type="scientific">Bacillus thuringiensis serovar yosoo</name>
    <dbReference type="NCBI Taxonomy" id="180848"/>
    <lineage>
        <taxon>Bacteria</taxon>
        <taxon>Bacillati</taxon>
        <taxon>Bacillota</taxon>
        <taxon>Bacilli</taxon>
        <taxon>Bacillales</taxon>
        <taxon>Bacillaceae</taxon>
        <taxon>Bacillus</taxon>
        <taxon>Bacillus cereus group</taxon>
    </lineage>
</organism>
<sequence length="430" mass="48139">MIKLIINKFKFKSEYLFLLKENPDFLKLFIASILSKIGTQMHRFGLPWLVYNISGSGKLMAINFTISLIPGFFFGFIGGILSDKLNRKRILIIGDIIASLFTLIILIIYFSPYKIEIWHLFSLTFILSSVNAIYLPSFEAGLPTLIKKEDIIKANGLFSVSQAFIELGGPAISGILISFFNPLITIAINSISFFISALILINIKSKEITKKANDEKKSSISSDIKYCLNYISETKWLLYGLILIFGVYLGAGSVGSLIQFYLRDSLGLSGAIFGISFSLFEFLPMLIMGYYAPILGEKYSMEKMIIIGSLVYSLSLISMGTTTIYPIVILSGMFLNGSLILIIVNWKTMRQKRTPNHVLGRVTGTIITFQSIALPIGGSISSFLITFVSVQIVLIIFGLIALTTVIIIYFTPFIYNENYLIKEKKKERML</sequence>
<feature type="transmembrane region" description="Helical" evidence="7">
    <location>
        <begin position="236"/>
        <end position="262"/>
    </location>
</feature>
<feature type="transmembrane region" description="Helical" evidence="7">
    <location>
        <begin position="268"/>
        <end position="292"/>
    </location>
</feature>
<dbReference type="SUPFAM" id="SSF103473">
    <property type="entry name" value="MFS general substrate transporter"/>
    <property type="match status" value="1"/>
</dbReference>
<feature type="transmembrane region" description="Helical" evidence="7">
    <location>
        <begin position="383"/>
        <end position="415"/>
    </location>
</feature>
<dbReference type="InterPro" id="IPR036259">
    <property type="entry name" value="MFS_trans_sf"/>
</dbReference>
<dbReference type="InterPro" id="IPR020846">
    <property type="entry name" value="MFS_dom"/>
</dbReference>
<name>A0A9X6FDJ3_BACTU</name>
<evidence type="ECO:0000259" key="8">
    <source>
        <dbReference type="PROSITE" id="PS50850"/>
    </source>
</evidence>
<keyword evidence="2" id="KW-0813">Transport</keyword>
<feature type="transmembrane region" description="Helical" evidence="7">
    <location>
        <begin position="327"/>
        <end position="346"/>
    </location>
</feature>
<dbReference type="Proteomes" id="UP000195129">
    <property type="component" value="Unassembled WGS sequence"/>
</dbReference>
<dbReference type="InterPro" id="IPR010290">
    <property type="entry name" value="TM_effector"/>
</dbReference>
<evidence type="ECO:0000256" key="2">
    <source>
        <dbReference type="ARBA" id="ARBA00022448"/>
    </source>
</evidence>
<keyword evidence="4 7" id="KW-0812">Transmembrane</keyword>
<feature type="transmembrane region" description="Helical" evidence="7">
    <location>
        <begin position="183"/>
        <end position="203"/>
    </location>
</feature>
<evidence type="ECO:0000256" key="5">
    <source>
        <dbReference type="ARBA" id="ARBA00022989"/>
    </source>
</evidence>
<dbReference type="PROSITE" id="PS50850">
    <property type="entry name" value="MFS"/>
    <property type="match status" value="1"/>
</dbReference>
<feature type="transmembrane region" description="Helical" evidence="7">
    <location>
        <begin position="117"/>
        <end position="135"/>
    </location>
</feature>
<keyword evidence="3" id="KW-1003">Cell membrane</keyword>
<comment type="caution">
    <text evidence="9">The sequence shown here is derived from an EMBL/GenBank/DDBJ whole genome shotgun (WGS) entry which is preliminary data.</text>
</comment>
<evidence type="ECO:0000256" key="4">
    <source>
        <dbReference type="ARBA" id="ARBA00022692"/>
    </source>
</evidence>
<reference evidence="9 10" key="1">
    <citation type="submission" date="2016-10" db="EMBL/GenBank/DDBJ databases">
        <title>Comparative genomics of Bacillus thuringiensis reveals a path to pathogens against multiple invertebrate hosts.</title>
        <authorList>
            <person name="Zheng J."/>
            <person name="Gao Q."/>
            <person name="Liu H."/>
            <person name="Peng D."/>
            <person name="Ruan L."/>
            <person name="Sun M."/>
        </authorList>
    </citation>
    <scope>NUCLEOTIDE SEQUENCE [LARGE SCALE GENOMIC DNA]</scope>
    <source>
        <strain evidence="9">BGSC 4CA1</strain>
    </source>
</reference>
<proteinExistence type="predicted"/>
<dbReference type="PANTHER" id="PTHR43266">
    <property type="entry name" value="MACROLIDE-EFFLUX PROTEIN"/>
    <property type="match status" value="1"/>
</dbReference>
<evidence type="ECO:0000313" key="10">
    <source>
        <dbReference type="Proteomes" id="UP000195129"/>
    </source>
</evidence>
<accession>A0A9X6FDJ3</accession>
<dbReference type="PANTHER" id="PTHR43266:SF2">
    <property type="entry name" value="MAJOR FACILITATOR SUPERFAMILY (MFS) PROFILE DOMAIN-CONTAINING PROTEIN"/>
    <property type="match status" value="1"/>
</dbReference>
<dbReference type="AlphaFoldDB" id="A0A9X6FDJ3"/>
<comment type="subcellular location">
    <subcellularLocation>
        <location evidence="1">Cell membrane</location>
        <topology evidence="1">Multi-pass membrane protein</topology>
    </subcellularLocation>
</comment>
<feature type="domain" description="Major facilitator superfamily (MFS) profile" evidence="8">
    <location>
        <begin position="24"/>
        <end position="416"/>
    </location>
</feature>
<keyword evidence="6 7" id="KW-0472">Membrane</keyword>
<evidence type="ECO:0000256" key="7">
    <source>
        <dbReference type="SAM" id="Phobius"/>
    </source>
</evidence>
<dbReference type="CDD" id="cd06173">
    <property type="entry name" value="MFS_MefA_like"/>
    <property type="match status" value="1"/>
</dbReference>
<dbReference type="GO" id="GO:0005886">
    <property type="term" value="C:plasma membrane"/>
    <property type="evidence" value="ECO:0007669"/>
    <property type="project" value="UniProtKB-SubCell"/>
</dbReference>
<dbReference type="RefSeq" id="WP_087964714.1">
    <property type="nucleotide sequence ID" value="NZ_NFDN01000001.1"/>
</dbReference>
<feature type="transmembrane region" description="Helical" evidence="7">
    <location>
        <begin position="90"/>
        <end position="111"/>
    </location>
</feature>
<evidence type="ECO:0000313" key="9">
    <source>
        <dbReference type="EMBL" id="OTY65075.1"/>
    </source>
</evidence>
<evidence type="ECO:0000256" key="6">
    <source>
        <dbReference type="ARBA" id="ARBA00023136"/>
    </source>
</evidence>
<gene>
    <name evidence="9" type="ORF">BK746_00010</name>
</gene>
<protein>
    <recommendedName>
        <fullName evidence="8">Major facilitator superfamily (MFS) profile domain-containing protein</fullName>
    </recommendedName>
</protein>
<feature type="transmembrane region" description="Helical" evidence="7">
    <location>
        <begin position="358"/>
        <end position="377"/>
    </location>
</feature>
<feature type="transmembrane region" description="Helical" evidence="7">
    <location>
        <begin position="59"/>
        <end position="81"/>
    </location>
</feature>
<feature type="transmembrane region" description="Helical" evidence="7">
    <location>
        <begin position="304"/>
        <end position="321"/>
    </location>
</feature>
<evidence type="ECO:0000256" key="1">
    <source>
        <dbReference type="ARBA" id="ARBA00004651"/>
    </source>
</evidence>
<dbReference type="EMBL" id="NFDN01000001">
    <property type="protein sequence ID" value="OTY65075.1"/>
    <property type="molecule type" value="Genomic_DNA"/>
</dbReference>
<evidence type="ECO:0000256" key="3">
    <source>
        <dbReference type="ARBA" id="ARBA00022475"/>
    </source>
</evidence>
<keyword evidence="5 7" id="KW-1133">Transmembrane helix</keyword>